<keyword evidence="8" id="KW-1185">Reference proteome</keyword>
<dbReference type="EMBL" id="AFYH01245503">
    <property type="status" value="NOT_ANNOTATED_CDS"/>
    <property type="molecule type" value="Genomic_DNA"/>
</dbReference>
<dbReference type="PANTHER" id="PTHR12301:SF4">
    <property type="entry name" value="SAM DOMAIN-CONTAINING PROTEIN SAMSN-1"/>
    <property type="match status" value="1"/>
</dbReference>
<evidence type="ECO:0000256" key="1">
    <source>
        <dbReference type="ARBA" id="ARBA00022443"/>
    </source>
</evidence>
<dbReference type="CDD" id="cd09561">
    <property type="entry name" value="SAM_SAMSN1"/>
    <property type="match status" value="1"/>
</dbReference>
<evidence type="ECO:0000259" key="6">
    <source>
        <dbReference type="PROSITE" id="PS50105"/>
    </source>
</evidence>
<dbReference type="CDD" id="cd11822">
    <property type="entry name" value="SH3_SASH_like"/>
    <property type="match status" value="1"/>
</dbReference>
<dbReference type="GeneTree" id="ENSGT00940000157806"/>
<feature type="domain" description="SH3" evidence="5">
    <location>
        <begin position="170"/>
        <end position="231"/>
    </location>
</feature>
<feature type="compositionally biased region" description="Polar residues" evidence="4">
    <location>
        <begin position="1"/>
        <end position="25"/>
    </location>
</feature>
<dbReference type="Gene3D" id="2.30.30.40">
    <property type="entry name" value="SH3 Domains"/>
    <property type="match status" value="1"/>
</dbReference>
<dbReference type="Pfam" id="PF12485">
    <property type="entry name" value="SPIDER"/>
    <property type="match status" value="1"/>
</dbReference>
<dbReference type="InterPro" id="IPR001452">
    <property type="entry name" value="SH3_domain"/>
</dbReference>
<organism evidence="7 8">
    <name type="scientific">Latimeria chalumnae</name>
    <name type="common">Coelacanth</name>
    <dbReference type="NCBI Taxonomy" id="7897"/>
    <lineage>
        <taxon>Eukaryota</taxon>
        <taxon>Metazoa</taxon>
        <taxon>Chordata</taxon>
        <taxon>Craniata</taxon>
        <taxon>Vertebrata</taxon>
        <taxon>Euteleostomi</taxon>
        <taxon>Coelacanthiformes</taxon>
        <taxon>Coelacanthidae</taxon>
        <taxon>Latimeria</taxon>
    </lineage>
</organism>
<evidence type="ECO:0000256" key="3">
    <source>
        <dbReference type="PROSITE-ProRule" id="PRU00192"/>
    </source>
</evidence>
<dbReference type="Proteomes" id="UP000008672">
    <property type="component" value="Unassembled WGS sequence"/>
</dbReference>
<evidence type="ECO:0000256" key="2">
    <source>
        <dbReference type="ARBA" id="ARBA00022553"/>
    </source>
</evidence>
<feature type="domain" description="SAM" evidence="6">
    <location>
        <begin position="248"/>
        <end position="312"/>
    </location>
</feature>
<keyword evidence="1 3" id="KW-0728">SH3 domain</keyword>
<feature type="compositionally biased region" description="Low complexity" evidence="4">
    <location>
        <begin position="132"/>
        <end position="155"/>
    </location>
</feature>
<reference evidence="7" key="2">
    <citation type="submission" date="2025-08" db="UniProtKB">
        <authorList>
            <consortium name="Ensembl"/>
        </authorList>
    </citation>
    <scope>IDENTIFICATION</scope>
</reference>
<dbReference type="AlphaFoldDB" id="H2ZW48"/>
<reference evidence="7" key="3">
    <citation type="submission" date="2025-09" db="UniProtKB">
        <authorList>
            <consortium name="Ensembl"/>
        </authorList>
    </citation>
    <scope>IDENTIFICATION</scope>
</reference>
<evidence type="ECO:0000313" key="8">
    <source>
        <dbReference type="Proteomes" id="UP000008672"/>
    </source>
</evidence>
<dbReference type="Gene3D" id="1.10.150.50">
    <property type="entry name" value="Transcription Factor, Ets-1"/>
    <property type="match status" value="1"/>
</dbReference>
<dbReference type="Ensembl" id="ENSLACT00000001632.1">
    <property type="protein sequence ID" value="ENSLACP00000001619.1"/>
    <property type="gene ID" value="ENSLACG00000001446.2"/>
</dbReference>
<name>H2ZW48_LATCH</name>
<dbReference type="InterPro" id="IPR021090">
    <property type="entry name" value="SPIDER"/>
</dbReference>
<feature type="compositionally biased region" description="Acidic residues" evidence="4">
    <location>
        <begin position="48"/>
        <end position="58"/>
    </location>
</feature>
<dbReference type="PROSITE" id="PS50105">
    <property type="entry name" value="SAM_DOMAIN"/>
    <property type="match status" value="1"/>
</dbReference>
<dbReference type="InterPro" id="IPR051725">
    <property type="entry name" value="SAM-SH3_domain_protein"/>
</dbReference>
<dbReference type="SMART" id="SM00454">
    <property type="entry name" value="SAM"/>
    <property type="match status" value="1"/>
</dbReference>
<sequence length="382" mass="42565">VQETQLNKVSSSENPRLGKRTSSFGSFDRFRHHNSPTKPEEQVQLNPDEADNTADPEEQSQSKASTNSGSLGKKMRAISLTMRKKMGKRYIKALSEEMNEDTDGDSPYRDSDTPDGPQSEKISLKASDSMESLYSLNSGRSSSSGITSGSDGISNRDSLRFDEEVPYTGPFCGRASVHTDFTPSPYDTDSLKLKKGDIIDIISKSPMGTWTGLLHNKVGSFKFIYVELISEEIITPRKIKTRRRSKRAKPKTLEELLQRLSLQELTSTLLLNGYQSLEELRDLKESHLVELNVTDPEHRMRLLTAVEHLLEDDNENSDQEVGDTQAQNTLTVGLKYDHLQSEDCPRDSGCYITLESSDNGKEDLESESLTVLVGQVSATDST</sequence>
<dbReference type="Pfam" id="PF07653">
    <property type="entry name" value="SH3_2"/>
    <property type="match status" value="1"/>
</dbReference>
<dbReference type="InterPro" id="IPR036028">
    <property type="entry name" value="SH3-like_dom_sf"/>
</dbReference>
<dbReference type="EMBL" id="AFYH01245504">
    <property type="status" value="NOT_ANNOTATED_CDS"/>
    <property type="molecule type" value="Genomic_DNA"/>
</dbReference>
<dbReference type="SUPFAM" id="SSF47769">
    <property type="entry name" value="SAM/Pointed domain"/>
    <property type="match status" value="1"/>
</dbReference>
<feature type="compositionally biased region" description="Basic residues" evidence="4">
    <location>
        <begin position="82"/>
        <end position="91"/>
    </location>
</feature>
<dbReference type="PROSITE" id="PS50002">
    <property type="entry name" value="SH3"/>
    <property type="match status" value="1"/>
</dbReference>
<dbReference type="EMBL" id="AFYH01245501">
    <property type="status" value="NOT_ANNOTATED_CDS"/>
    <property type="molecule type" value="Genomic_DNA"/>
</dbReference>
<evidence type="ECO:0000256" key="4">
    <source>
        <dbReference type="SAM" id="MobiDB-lite"/>
    </source>
</evidence>
<dbReference type="SMART" id="SM00326">
    <property type="entry name" value="SH3"/>
    <property type="match status" value="1"/>
</dbReference>
<dbReference type="InterPro" id="IPR037623">
    <property type="entry name" value="SAMSN1_SAM"/>
</dbReference>
<keyword evidence="2" id="KW-0597">Phosphoprotein</keyword>
<reference evidence="8" key="1">
    <citation type="submission" date="2011-08" db="EMBL/GenBank/DDBJ databases">
        <title>The draft genome of Latimeria chalumnae.</title>
        <authorList>
            <person name="Di Palma F."/>
            <person name="Alfoldi J."/>
            <person name="Johnson J."/>
            <person name="Berlin A."/>
            <person name="Gnerre S."/>
            <person name="Jaffe D."/>
            <person name="MacCallum I."/>
            <person name="Young S."/>
            <person name="Walker B.J."/>
            <person name="Lander E."/>
            <person name="Lindblad-Toh K."/>
        </authorList>
    </citation>
    <scope>NUCLEOTIDE SEQUENCE [LARGE SCALE GENOMIC DNA]</scope>
    <source>
        <strain evidence="8">Wild caught</strain>
    </source>
</reference>
<protein>
    <submittedName>
        <fullName evidence="7">SAM domain, SH3 domain and nuclear localization signals 1</fullName>
    </submittedName>
</protein>
<proteinExistence type="predicted"/>
<accession>H2ZW48</accession>
<dbReference type="EMBL" id="AFYH01245499">
    <property type="status" value="NOT_ANNOTATED_CDS"/>
    <property type="molecule type" value="Genomic_DNA"/>
</dbReference>
<dbReference type="EMBL" id="AFYH01245502">
    <property type="status" value="NOT_ANNOTATED_CDS"/>
    <property type="molecule type" value="Genomic_DNA"/>
</dbReference>
<evidence type="ECO:0000313" key="7">
    <source>
        <dbReference type="Ensembl" id="ENSLACP00000001619.1"/>
    </source>
</evidence>
<dbReference type="PANTHER" id="PTHR12301">
    <property type="entry name" value="SAM-DOMAIN, SH3 AND NUCLEAR LOCALIZATION SIGNALS PROTEIN RELATED"/>
    <property type="match status" value="1"/>
</dbReference>
<dbReference type="Pfam" id="PF00536">
    <property type="entry name" value="SAM_1"/>
    <property type="match status" value="1"/>
</dbReference>
<dbReference type="InterPro" id="IPR001660">
    <property type="entry name" value="SAM"/>
</dbReference>
<evidence type="ECO:0000259" key="5">
    <source>
        <dbReference type="PROSITE" id="PS50002"/>
    </source>
</evidence>
<feature type="region of interest" description="Disordered" evidence="4">
    <location>
        <begin position="1"/>
        <end position="157"/>
    </location>
</feature>
<gene>
    <name evidence="7" type="primary">SAMSN1</name>
</gene>
<feature type="compositionally biased region" description="Polar residues" evidence="4">
    <location>
        <begin position="59"/>
        <end position="70"/>
    </location>
</feature>
<dbReference type="SUPFAM" id="SSF50044">
    <property type="entry name" value="SH3-domain"/>
    <property type="match status" value="1"/>
</dbReference>
<dbReference type="EMBL" id="AFYH01245500">
    <property type="status" value="NOT_ANNOTATED_CDS"/>
    <property type="molecule type" value="Genomic_DNA"/>
</dbReference>
<dbReference type="InterPro" id="IPR013761">
    <property type="entry name" value="SAM/pointed_sf"/>
</dbReference>